<keyword evidence="10" id="KW-0793">Thylakoid</keyword>
<keyword evidence="11 14" id="KW-0472">Membrane</keyword>
<feature type="transmembrane region" description="Helical" evidence="14">
    <location>
        <begin position="316"/>
        <end position="335"/>
    </location>
</feature>
<dbReference type="SUPFAM" id="SSF161077">
    <property type="entry name" value="Photosystem II antenna protein-like"/>
    <property type="match status" value="1"/>
</dbReference>
<dbReference type="AlphaFoldDB" id="A0A2W1JI18"/>
<evidence type="ECO:0000256" key="9">
    <source>
        <dbReference type="ARBA" id="ARBA00022991"/>
    </source>
</evidence>
<keyword evidence="7" id="KW-0603">Photosystem I</keyword>
<keyword evidence="5" id="KW-0602">Photosynthesis</keyword>
<proteinExistence type="inferred from homology"/>
<dbReference type="PANTHER" id="PTHR34803">
    <property type="entry name" value="PHOTOSYSTEM I REACTION CENTER SUBUNIT XI, CHLOROPLASTIC"/>
    <property type="match status" value="1"/>
</dbReference>
<sequence length="500" mass="53481">MTAVIDSTMAEGRSETIASEPATPIAATQAPYPWWRGNARFINQSGKLLGAHLAQAALIILWAGAMTLFEISHFNAAQPMYEQGVILLPNLARLGYGVSDGGIVNDLYPYYVIGVVHLVSSTVLAAGGLFHALIGPATLAIDDTFAGDFGYDWTDPNKMTSILGTHLAVLGCGAWLLVVKAMFWGGLYDANLETVRVVTNPTLNAGRIFGYLIGPLSSGGMVAVDSLEDIVGGHLWIGSVLVLGGVWHTTTQPREWAKNLLVWSGEAYLSYSLAGLAYMGLLAAYFVTANTVAYPEAFYGSYVAPLDQHPFVNSRSWLAIAHTFLALVALLGHLWHGFRARAAVAGFDFTQNQVVQTPDSQIGNLQTPVNSSAAVTWLIGNLPIYRPELTAFRRGLEIGMAHGYFLLGPFALLGPMRTSDIAFERGLLAACALIAVLKGALDLYGTASFSQGRAPKGFSPQVPTALKTLEGWRQFSLAFLIGGVGGAVFAHELLTKAQLF</sequence>
<dbReference type="GO" id="GO:0016168">
    <property type="term" value="F:chlorophyll binding"/>
    <property type="evidence" value="ECO:0007669"/>
    <property type="project" value="UniProtKB-KW"/>
</dbReference>
<evidence type="ECO:0000313" key="17">
    <source>
        <dbReference type="Proteomes" id="UP000248857"/>
    </source>
</evidence>
<organism evidence="16 17">
    <name type="scientific">Acaryochloris thomasi RCC1774</name>
    <dbReference type="NCBI Taxonomy" id="1764569"/>
    <lineage>
        <taxon>Bacteria</taxon>
        <taxon>Bacillati</taxon>
        <taxon>Cyanobacteriota</taxon>
        <taxon>Cyanophyceae</taxon>
        <taxon>Acaryochloridales</taxon>
        <taxon>Acaryochloridaceae</taxon>
        <taxon>Acaryochloris</taxon>
        <taxon>Acaryochloris thomasi</taxon>
    </lineage>
</organism>
<dbReference type="EMBL" id="PQWO01000007">
    <property type="protein sequence ID" value="PZD72956.1"/>
    <property type="molecule type" value="Genomic_DNA"/>
</dbReference>
<dbReference type="RefSeq" id="WP_233501571.1">
    <property type="nucleotide sequence ID" value="NZ_CAWNWM010000007.1"/>
</dbReference>
<comment type="caution">
    <text evidence="16">The sequence shown here is derived from an EMBL/GenBank/DDBJ whole genome shotgun (WGS) entry which is preliminary data.</text>
</comment>
<dbReference type="Pfam" id="PF02605">
    <property type="entry name" value="PsaL"/>
    <property type="match status" value="1"/>
</dbReference>
<dbReference type="SUPFAM" id="SSF81568">
    <property type="entry name" value="Photosystem I reaction center subunit XI, PsaL"/>
    <property type="match status" value="1"/>
</dbReference>
<evidence type="ECO:0000259" key="15">
    <source>
        <dbReference type="Pfam" id="PF02605"/>
    </source>
</evidence>
<name>A0A2W1JI18_9CYAN</name>
<feature type="transmembrane region" description="Helical" evidence="14">
    <location>
        <begin position="230"/>
        <end position="247"/>
    </location>
</feature>
<dbReference type="GO" id="GO:0009538">
    <property type="term" value="C:photosystem I reaction center"/>
    <property type="evidence" value="ECO:0007669"/>
    <property type="project" value="InterPro"/>
</dbReference>
<feature type="transmembrane region" description="Helical" evidence="14">
    <location>
        <begin position="167"/>
        <end position="187"/>
    </location>
</feature>
<dbReference type="InterPro" id="IPR003757">
    <property type="entry name" value="PSI_PsaL"/>
</dbReference>
<evidence type="ECO:0000256" key="10">
    <source>
        <dbReference type="ARBA" id="ARBA00023078"/>
    </source>
</evidence>
<feature type="transmembrane region" description="Helical" evidence="14">
    <location>
        <begin position="475"/>
        <end position="494"/>
    </location>
</feature>
<dbReference type="InterPro" id="IPR022980">
    <property type="entry name" value="PSI_suXI"/>
</dbReference>
<dbReference type="PANTHER" id="PTHR34803:SF2">
    <property type="entry name" value="PHOTOSYSTEM I REACTION CENTER SUBUNIT XI, CHLOROPLASTIC"/>
    <property type="match status" value="1"/>
</dbReference>
<dbReference type="Proteomes" id="UP000248857">
    <property type="component" value="Unassembled WGS sequence"/>
</dbReference>
<evidence type="ECO:0000256" key="8">
    <source>
        <dbReference type="ARBA" id="ARBA00022989"/>
    </source>
</evidence>
<comment type="subcellular location">
    <subcellularLocation>
        <location evidence="1">Cellular thylakoid membrane</location>
        <topology evidence="1">Multi-pass membrane protein</topology>
    </subcellularLocation>
</comment>
<keyword evidence="6 14" id="KW-0812">Transmembrane</keyword>
<keyword evidence="17" id="KW-1185">Reference proteome</keyword>
<comment type="similarity">
    <text evidence="2">Belongs to the PsaL family.</text>
</comment>
<feature type="transmembrane region" description="Helical" evidence="14">
    <location>
        <begin position="268"/>
        <end position="287"/>
    </location>
</feature>
<keyword evidence="8 14" id="KW-1133">Transmembrane helix</keyword>
<reference evidence="16 17" key="1">
    <citation type="journal article" date="2018" name="Sci. Rep.">
        <title>A novel species of the marine cyanobacterium Acaryochloris with a unique pigment content and lifestyle.</title>
        <authorList>
            <person name="Partensky F."/>
            <person name="Six C."/>
            <person name="Ratin M."/>
            <person name="Garczarek L."/>
            <person name="Vaulot D."/>
            <person name="Probert I."/>
            <person name="Calteau A."/>
            <person name="Gourvil P."/>
            <person name="Marie D."/>
            <person name="Grebert T."/>
            <person name="Bouchier C."/>
            <person name="Le Panse S."/>
            <person name="Gachenot M."/>
            <person name="Rodriguez F."/>
            <person name="Garrido J.L."/>
        </authorList>
    </citation>
    <scope>NUCLEOTIDE SEQUENCE [LARGE SCALE GENOMIC DNA]</scope>
    <source>
        <strain evidence="16 17">RCC1774</strain>
    </source>
</reference>
<dbReference type="InterPro" id="IPR036592">
    <property type="entry name" value="PSI_PsaL_sf"/>
</dbReference>
<keyword evidence="9" id="KW-0157">Chromophore</keyword>
<dbReference type="InterPro" id="IPR000932">
    <property type="entry name" value="PS_antenna-like"/>
</dbReference>
<feature type="domain" description="Photosystem I PsaL reaction centre subunit XI" evidence="15">
    <location>
        <begin position="357"/>
        <end position="497"/>
    </location>
</feature>
<dbReference type="Gene3D" id="1.20.1240.10">
    <property type="entry name" value="Photosystem I PsaL, reaction centre subunit XI"/>
    <property type="match status" value="1"/>
</dbReference>
<evidence type="ECO:0000256" key="6">
    <source>
        <dbReference type="ARBA" id="ARBA00022692"/>
    </source>
</evidence>
<keyword evidence="4" id="KW-0148">Chlorophyll</keyword>
<evidence type="ECO:0000256" key="4">
    <source>
        <dbReference type="ARBA" id="ARBA00022494"/>
    </source>
</evidence>
<gene>
    <name evidence="16" type="primary">pcbB_2</name>
    <name evidence="16" type="ORF">C1752_02711</name>
</gene>
<evidence type="ECO:0000256" key="7">
    <source>
        <dbReference type="ARBA" id="ARBA00022836"/>
    </source>
</evidence>
<feature type="transmembrane region" description="Helical" evidence="14">
    <location>
        <begin position="48"/>
        <end position="69"/>
    </location>
</feature>
<dbReference type="InterPro" id="IPR036001">
    <property type="entry name" value="PS_II_antenna-like_sf"/>
</dbReference>
<dbReference type="GO" id="GO:0031676">
    <property type="term" value="C:plasma membrane-derived thylakoid membrane"/>
    <property type="evidence" value="ECO:0007669"/>
    <property type="project" value="UniProtKB-SubCell"/>
</dbReference>
<evidence type="ECO:0000256" key="3">
    <source>
        <dbReference type="ARBA" id="ARBA00019514"/>
    </source>
</evidence>
<evidence type="ECO:0000256" key="2">
    <source>
        <dbReference type="ARBA" id="ARBA00008820"/>
    </source>
</evidence>
<evidence type="ECO:0000313" key="16">
    <source>
        <dbReference type="EMBL" id="PZD72956.1"/>
    </source>
</evidence>
<dbReference type="GO" id="GO:0009767">
    <property type="term" value="P:photosynthetic electron transport chain"/>
    <property type="evidence" value="ECO:0007669"/>
    <property type="project" value="InterPro"/>
</dbReference>
<evidence type="ECO:0000256" key="14">
    <source>
        <dbReference type="SAM" id="Phobius"/>
    </source>
</evidence>
<evidence type="ECO:0000256" key="5">
    <source>
        <dbReference type="ARBA" id="ARBA00022531"/>
    </source>
</evidence>
<accession>A0A2W1JI18</accession>
<feature type="transmembrane region" description="Helical" evidence="14">
    <location>
        <begin position="426"/>
        <end position="447"/>
    </location>
</feature>
<dbReference type="NCBIfam" id="TIGR03041">
    <property type="entry name" value="PS_antenn_a_b"/>
    <property type="match status" value="1"/>
</dbReference>
<feature type="transmembrane region" description="Helical" evidence="14">
    <location>
        <begin position="108"/>
        <end position="130"/>
    </location>
</feature>
<evidence type="ECO:0000256" key="12">
    <source>
        <dbReference type="ARBA" id="ARBA00032768"/>
    </source>
</evidence>
<evidence type="ECO:0000256" key="11">
    <source>
        <dbReference type="ARBA" id="ARBA00023136"/>
    </source>
</evidence>
<evidence type="ECO:0000256" key="13">
    <source>
        <dbReference type="ARBA" id="ARBA00033437"/>
    </source>
</evidence>
<protein>
    <recommendedName>
        <fullName evidence="3">Photosystem I reaction center subunit XI</fullName>
    </recommendedName>
    <alternativeName>
        <fullName evidence="12">PSI subunit V</fullName>
    </alternativeName>
    <alternativeName>
        <fullName evidence="13">PSI-L</fullName>
    </alternativeName>
</protein>
<evidence type="ECO:0000256" key="1">
    <source>
        <dbReference type="ARBA" id="ARBA00004636"/>
    </source>
</evidence>
<dbReference type="Pfam" id="PF00421">
    <property type="entry name" value="PSII"/>
    <property type="match status" value="2"/>
</dbReference>